<dbReference type="InterPro" id="IPR001841">
    <property type="entry name" value="Znf_RING"/>
</dbReference>
<dbReference type="PROSITE" id="PS50089">
    <property type="entry name" value="ZF_RING_2"/>
    <property type="match status" value="1"/>
</dbReference>
<keyword evidence="5" id="KW-0175">Coiled coil</keyword>
<dbReference type="InterPro" id="IPR017907">
    <property type="entry name" value="Znf_RING_CS"/>
</dbReference>
<dbReference type="SMART" id="SM00184">
    <property type="entry name" value="RING"/>
    <property type="match status" value="1"/>
</dbReference>
<feature type="domain" description="RING-type" evidence="7">
    <location>
        <begin position="264"/>
        <end position="323"/>
    </location>
</feature>
<dbReference type="GO" id="GO:0008270">
    <property type="term" value="F:zinc ion binding"/>
    <property type="evidence" value="ECO:0007669"/>
    <property type="project" value="UniProtKB-KW"/>
</dbReference>
<keyword evidence="9" id="KW-1185">Reference proteome</keyword>
<evidence type="ECO:0000259" key="7">
    <source>
        <dbReference type="PROSITE" id="PS50089"/>
    </source>
</evidence>
<feature type="compositionally biased region" description="Acidic residues" evidence="6">
    <location>
        <begin position="376"/>
        <end position="405"/>
    </location>
</feature>
<feature type="region of interest" description="Disordered" evidence="6">
    <location>
        <begin position="76"/>
        <end position="179"/>
    </location>
</feature>
<name>F8Q936_SERL3</name>
<dbReference type="GO" id="GO:0051865">
    <property type="term" value="P:protein autoubiquitination"/>
    <property type="evidence" value="ECO:0007669"/>
    <property type="project" value="TreeGrafter"/>
</dbReference>
<dbReference type="HOGENOM" id="CLU_030109_1_0_1"/>
<dbReference type="OrthoDB" id="6105938at2759"/>
<evidence type="ECO:0000256" key="5">
    <source>
        <dbReference type="SAM" id="Coils"/>
    </source>
</evidence>
<dbReference type="Proteomes" id="UP000008063">
    <property type="component" value="Unassembled WGS sequence"/>
</dbReference>
<evidence type="ECO:0000256" key="2">
    <source>
        <dbReference type="ARBA" id="ARBA00022771"/>
    </source>
</evidence>
<dbReference type="InterPro" id="IPR047126">
    <property type="entry name" value="RNF141-like"/>
</dbReference>
<keyword evidence="2 4" id="KW-0863">Zinc-finger</keyword>
<gene>
    <name evidence="8" type="ORF">SERLA73DRAFT_77101</name>
</gene>
<dbReference type="PROSITE" id="PS00518">
    <property type="entry name" value="ZF_RING_1"/>
    <property type="match status" value="1"/>
</dbReference>
<evidence type="ECO:0000256" key="4">
    <source>
        <dbReference type="PROSITE-ProRule" id="PRU00175"/>
    </source>
</evidence>
<dbReference type="PROSITE" id="PS00018">
    <property type="entry name" value="EF_HAND_1"/>
    <property type="match status" value="1"/>
</dbReference>
<dbReference type="PANTHER" id="PTHR12109:SF3">
    <property type="entry name" value="RING FINGER PROTEIN 141"/>
    <property type="match status" value="1"/>
</dbReference>
<dbReference type="OMA" id="CTREMIN"/>
<dbReference type="InParanoid" id="F8Q936"/>
<dbReference type="PANTHER" id="PTHR12109">
    <property type="entry name" value="RING FINGER PROTEIN 141-RELATED"/>
    <property type="match status" value="1"/>
</dbReference>
<dbReference type="SUPFAM" id="SSF57850">
    <property type="entry name" value="RING/U-box"/>
    <property type="match status" value="1"/>
</dbReference>
<sequence>MPSSWRTDIGYIPLKLYTRHYTTNTPMNNQEPLNNRRNNFQRRAFIIPADTPASSINAGRRRKSLSPDTRNALRLAMPLKANDTSDALGGAKKKRPAPTVPTSRTSTFPEGATFERGRKGKVKSRPQSRYAVENSNVTQISVSETRHPSKKERSKSRDSSHPQTVKHSTYEIDATDNQSDSQLESNVVIVELRRLRGEVENLRRQAQETKKTIKKQSKVIDELRQEITSNSKDLKESELQVQKWKSKSKKSEEIINNVESNAQCQICMELLCKPFVLSPCGHIFCLECLQEWFRKAPPDDNDMYDDDDDDYHLYRRKTCPCCRKAVRHRPIPVFVIKSIISALSKTKASSPSAESPNRASPIIEGDPWDGLFLPLSEEDDYQDDDDDDEDDDEEDGEDDEDEDDIEWLMDVFSYGSDSGDEPYEGEYVSPDWEPPTVQVDADDYPFSDFDDIDLNVLRRGVTIDMLETYAVEYSHDFGLIAYLQDDNRIFLGWTIKLSADDDTGDVYIQWLLDDMEERPDRWEIIEQDDGTWDAHRLVPAEDVIDHEDTDSDNYIDNDDLD</sequence>
<proteinExistence type="predicted"/>
<dbReference type="EMBL" id="GL945486">
    <property type="protein sequence ID" value="EGN95091.1"/>
    <property type="molecule type" value="Genomic_DNA"/>
</dbReference>
<feature type="compositionally biased region" description="Polar residues" evidence="6">
    <location>
        <begin position="346"/>
        <end position="358"/>
    </location>
</feature>
<dbReference type="InterPro" id="IPR058504">
    <property type="entry name" value="DUF8191"/>
</dbReference>
<dbReference type="GO" id="GO:0004842">
    <property type="term" value="F:ubiquitin-protein transferase activity"/>
    <property type="evidence" value="ECO:0007669"/>
    <property type="project" value="TreeGrafter"/>
</dbReference>
<dbReference type="STRING" id="936435.F8Q936"/>
<organism evidence="9">
    <name type="scientific">Serpula lacrymans var. lacrymans (strain S7.3)</name>
    <name type="common">Dry rot fungus</name>
    <dbReference type="NCBI Taxonomy" id="936435"/>
    <lineage>
        <taxon>Eukaryota</taxon>
        <taxon>Fungi</taxon>
        <taxon>Dikarya</taxon>
        <taxon>Basidiomycota</taxon>
        <taxon>Agaricomycotina</taxon>
        <taxon>Agaricomycetes</taxon>
        <taxon>Agaricomycetidae</taxon>
        <taxon>Boletales</taxon>
        <taxon>Coniophorineae</taxon>
        <taxon>Serpulaceae</taxon>
        <taxon>Serpula</taxon>
    </lineage>
</organism>
<dbReference type="Pfam" id="PF26609">
    <property type="entry name" value="DUF8191"/>
    <property type="match status" value="1"/>
</dbReference>
<dbReference type="Pfam" id="PF13445">
    <property type="entry name" value="zf-RING_UBOX"/>
    <property type="match status" value="1"/>
</dbReference>
<evidence type="ECO:0000313" key="8">
    <source>
        <dbReference type="EMBL" id="EGN95091.1"/>
    </source>
</evidence>
<dbReference type="AlphaFoldDB" id="F8Q936"/>
<keyword evidence="1" id="KW-0479">Metal-binding</keyword>
<feature type="coiled-coil region" evidence="5">
    <location>
        <begin position="189"/>
        <end position="240"/>
    </location>
</feature>
<feature type="compositionally biased region" description="Polar residues" evidence="6">
    <location>
        <begin position="133"/>
        <end position="143"/>
    </location>
</feature>
<evidence type="ECO:0000313" key="9">
    <source>
        <dbReference type="Proteomes" id="UP000008063"/>
    </source>
</evidence>
<accession>F8Q936</accession>
<protein>
    <recommendedName>
        <fullName evidence="7">RING-type domain-containing protein</fullName>
    </recommendedName>
</protein>
<dbReference type="CDD" id="cd16449">
    <property type="entry name" value="RING-HC"/>
    <property type="match status" value="1"/>
</dbReference>
<evidence type="ECO:0000256" key="6">
    <source>
        <dbReference type="SAM" id="MobiDB-lite"/>
    </source>
</evidence>
<reference evidence="9" key="1">
    <citation type="journal article" date="2011" name="Science">
        <title>The plant cell wall-decomposing machinery underlies the functional diversity of forest fungi.</title>
        <authorList>
            <person name="Eastwood D.C."/>
            <person name="Floudas D."/>
            <person name="Binder M."/>
            <person name="Majcherczyk A."/>
            <person name="Schneider P."/>
            <person name="Aerts A."/>
            <person name="Asiegbu F.O."/>
            <person name="Baker S.E."/>
            <person name="Barry K."/>
            <person name="Bendiksby M."/>
            <person name="Blumentritt M."/>
            <person name="Coutinho P.M."/>
            <person name="Cullen D."/>
            <person name="de Vries R.P."/>
            <person name="Gathman A."/>
            <person name="Goodell B."/>
            <person name="Henrissat B."/>
            <person name="Ihrmark K."/>
            <person name="Kauserud H."/>
            <person name="Kohler A."/>
            <person name="LaButti K."/>
            <person name="Lapidus A."/>
            <person name="Lavin J.L."/>
            <person name="Lee Y.-H."/>
            <person name="Lindquist E."/>
            <person name="Lilly W."/>
            <person name="Lucas S."/>
            <person name="Morin E."/>
            <person name="Murat C."/>
            <person name="Oguiza J.A."/>
            <person name="Park J."/>
            <person name="Pisabarro A.G."/>
            <person name="Riley R."/>
            <person name="Rosling A."/>
            <person name="Salamov A."/>
            <person name="Schmidt O."/>
            <person name="Schmutz J."/>
            <person name="Skrede I."/>
            <person name="Stenlid J."/>
            <person name="Wiebenga A."/>
            <person name="Xie X."/>
            <person name="Kuees U."/>
            <person name="Hibbett D.S."/>
            <person name="Hoffmeister D."/>
            <person name="Hoegberg N."/>
            <person name="Martin F."/>
            <person name="Grigoriev I.V."/>
            <person name="Watkinson S.C."/>
        </authorList>
    </citation>
    <scope>NUCLEOTIDE SEQUENCE [LARGE SCALE GENOMIC DNA]</scope>
    <source>
        <strain evidence="9">strain S7.3</strain>
    </source>
</reference>
<dbReference type="InterPro" id="IPR013083">
    <property type="entry name" value="Znf_RING/FYVE/PHD"/>
</dbReference>
<dbReference type="InterPro" id="IPR027370">
    <property type="entry name" value="Znf-RING_euk"/>
</dbReference>
<evidence type="ECO:0000256" key="3">
    <source>
        <dbReference type="ARBA" id="ARBA00022833"/>
    </source>
</evidence>
<dbReference type="InterPro" id="IPR018247">
    <property type="entry name" value="EF_Hand_1_Ca_BS"/>
</dbReference>
<feature type="region of interest" description="Disordered" evidence="6">
    <location>
        <begin position="346"/>
        <end position="405"/>
    </location>
</feature>
<dbReference type="Gene3D" id="3.30.40.10">
    <property type="entry name" value="Zinc/RING finger domain, C3HC4 (zinc finger)"/>
    <property type="match status" value="1"/>
</dbReference>
<evidence type="ECO:0000256" key="1">
    <source>
        <dbReference type="ARBA" id="ARBA00022723"/>
    </source>
</evidence>
<keyword evidence="3" id="KW-0862">Zinc</keyword>